<sequence length="93" mass="9165">MQRMRPALLSTLIASALLAGGGIALFAITSRIPVSFGFVAYGPLTGSLFAPDGFIVLTTPAIIAAVIAVVGAVGFAGAAGFAIGHGRSHGPAE</sequence>
<evidence type="ECO:0000256" key="1">
    <source>
        <dbReference type="SAM" id="Phobius"/>
    </source>
</evidence>
<comment type="caution">
    <text evidence="2">The sequence shown here is derived from an EMBL/GenBank/DDBJ whole genome shotgun (WGS) entry which is preliminary data.</text>
</comment>
<feature type="transmembrane region" description="Helical" evidence="1">
    <location>
        <begin position="61"/>
        <end position="83"/>
    </location>
</feature>
<evidence type="ECO:0000313" key="3">
    <source>
        <dbReference type="Proteomes" id="UP001260072"/>
    </source>
</evidence>
<keyword evidence="1" id="KW-0812">Transmembrane</keyword>
<name>A0ABU1FPD2_9MICO</name>
<evidence type="ECO:0000313" key="2">
    <source>
        <dbReference type="EMBL" id="MDR5693605.1"/>
    </source>
</evidence>
<reference evidence="3" key="1">
    <citation type="submission" date="2023-07" db="EMBL/GenBank/DDBJ databases">
        <title>Description of three actinobacteria isolated from air of manufacturing shop in a pharmaceutical factory.</title>
        <authorList>
            <person name="Zhang D.-F."/>
        </authorList>
    </citation>
    <scope>NUCLEOTIDE SEQUENCE [LARGE SCALE GENOMIC DNA]</scope>
    <source>
        <strain evidence="3">CCTCC AB 2011122</strain>
    </source>
</reference>
<gene>
    <name evidence="2" type="ORF">RH861_16150</name>
</gene>
<keyword evidence="1" id="KW-0472">Membrane</keyword>
<accession>A0ABU1FPD2</accession>
<dbReference type="RefSeq" id="WP_310521841.1">
    <property type="nucleotide sequence ID" value="NZ_BAABBS010000002.1"/>
</dbReference>
<proteinExistence type="predicted"/>
<dbReference type="EMBL" id="JAVKGS010000006">
    <property type="protein sequence ID" value="MDR5693605.1"/>
    <property type="molecule type" value="Genomic_DNA"/>
</dbReference>
<keyword evidence="3" id="KW-1185">Reference proteome</keyword>
<protein>
    <submittedName>
        <fullName evidence="2">Uncharacterized protein</fullName>
    </submittedName>
</protein>
<keyword evidence="1" id="KW-1133">Transmembrane helix</keyword>
<dbReference type="Proteomes" id="UP001260072">
    <property type="component" value="Unassembled WGS sequence"/>
</dbReference>
<organism evidence="2 3">
    <name type="scientific">Agromyces indicus</name>
    <dbReference type="NCBI Taxonomy" id="758919"/>
    <lineage>
        <taxon>Bacteria</taxon>
        <taxon>Bacillati</taxon>
        <taxon>Actinomycetota</taxon>
        <taxon>Actinomycetes</taxon>
        <taxon>Micrococcales</taxon>
        <taxon>Microbacteriaceae</taxon>
        <taxon>Agromyces</taxon>
    </lineage>
</organism>